<reference evidence="1 2" key="1">
    <citation type="journal article" date="2019" name="Int. J. Syst. Evol. Microbiol.">
        <title>The Global Catalogue of Microorganisms (GCM) 10K type strain sequencing project: providing services to taxonomists for standard genome sequencing and annotation.</title>
        <authorList>
            <consortium name="The Broad Institute Genomics Platform"/>
            <consortium name="The Broad Institute Genome Sequencing Center for Infectious Disease"/>
            <person name="Wu L."/>
            <person name="Ma J."/>
        </authorList>
    </citation>
    <scope>NUCLEOTIDE SEQUENCE [LARGE SCALE GENOMIC DNA]</scope>
    <source>
        <strain evidence="1 2">JCM 13244</strain>
    </source>
</reference>
<evidence type="ECO:0000313" key="1">
    <source>
        <dbReference type="EMBL" id="GAA1677005.1"/>
    </source>
</evidence>
<dbReference type="EMBL" id="BAAALR010000020">
    <property type="protein sequence ID" value="GAA1677005.1"/>
    <property type="molecule type" value="Genomic_DNA"/>
</dbReference>
<evidence type="ECO:0008006" key="3">
    <source>
        <dbReference type="Google" id="ProtNLM"/>
    </source>
</evidence>
<keyword evidence="2" id="KW-1185">Reference proteome</keyword>
<evidence type="ECO:0000313" key="2">
    <source>
        <dbReference type="Proteomes" id="UP001499947"/>
    </source>
</evidence>
<sequence length="95" mass="10821">MLTCSYREAVTIYFSDYPLDCTVRLISSFLKEIHIVWDMRLPVDDFLNTQVGCKKEPGALGRREGFECPVSILSVDDSRIKQRHFGCDANSFVVA</sequence>
<dbReference type="Proteomes" id="UP001499947">
    <property type="component" value="Unassembled WGS sequence"/>
</dbReference>
<accession>A0ABN2GUC2</accession>
<proteinExistence type="predicted"/>
<comment type="caution">
    <text evidence="1">The sequence shown here is derived from an EMBL/GenBank/DDBJ whole genome shotgun (WGS) entry which is preliminary data.</text>
</comment>
<protein>
    <recommendedName>
        <fullName evidence="3">Transposase IS701-like DDE domain-containing protein</fullName>
    </recommendedName>
</protein>
<name>A0ABN2GUC2_9ACTN</name>
<organism evidence="1 2">
    <name type="scientific">Streptomyces yatensis</name>
    <dbReference type="NCBI Taxonomy" id="155177"/>
    <lineage>
        <taxon>Bacteria</taxon>
        <taxon>Bacillati</taxon>
        <taxon>Actinomycetota</taxon>
        <taxon>Actinomycetes</taxon>
        <taxon>Kitasatosporales</taxon>
        <taxon>Streptomycetaceae</taxon>
        <taxon>Streptomyces</taxon>
        <taxon>Streptomyces violaceusniger group</taxon>
    </lineage>
</organism>
<gene>
    <name evidence="1" type="ORF">GCM10009680_15630</name>
</gene>